<name>A0A2K8JL68_9HEMI</name>
<dbReference type="GO" id="GO:0052689">
    <property type="term" value="F:carboxylic ester hydrolase activity"/>
    <property type="evidence" value="ECO:0007669"/>
    <property type="project" value="UniProtKB-KW"/>
</dbReference>
<proteinExistence type="evidence at transcript level"/>
<evidence type="ECO:0000256" key="4">
    <source>
        <dbReference type="ARBA" id="ARBA00023180"/>
    </source>
</evidence>
<dbReference type="SUPFAM" id="SSF53474">
    <property type="entry name" value="alpha/beta-Hydrolases"/>
    <property type="match status" value="1"/>
</dbReference>
<dbReference type="Pfam" id="PF00135">
    <property type="entry name" value="COesterase"/>
    <property type="match status" value="1"/>
</dbReference>
<dbReference type="PANTHER" id="PTHR43142">
    <property type="entry name" value="CARBOXYLIC ESTER HYDROLASE"/>
    <property type="match status" value="1"/>
</dbReference>
<dbReference type="InterPro" id="IPR019826">
    <property type="entry name" value="Carboxylesterase_B_AS"/>
</dbReference>
<dbReference type="PROSITE" id="PS00122">
    <property type="entry name" value="CARBOXYLESTERASE_B_1"/>
    <property type="match status" value="1"/>
</dbReference>
<feature type="chain" id="PRO_5014490290" description="Carboxylic ester hydrolase" evidence="5">
    <location>
        <begin position="20"/>
        <end position="553"/>
    </location>
</feature>
<evidence type="ECO:0000259" key="6">
    <source>
        <dbReference type="Pfam" id="PF00135"/>
    </source>
</evidence>
<keyword evidence="3 5" id="KW-0378">Hydrolase</keyword>
<evidence type="ECO:0000256" key="3">
    <source>
        <dbReference type="ARBA" id="ARBA00022801"/>
    </source>
</evidence>
<organism evidence="7">
    <name type="scientific">Lethocerus distinctifemur</name>
    <dbReference type="NCBI Taxonomy" id="280095"/>
    <lineage>
        <taxon>Eukaryota</taxon>
        <taxon>Metazoa</taxon>
        <taxon>Ecdysozoa</taxon>
        <taxon>Arthropoda</taxon>
        <taxon>Hexapoda</taxon>
        <taxon>Insecta</taxon>
        <taxon>Pterygota</taxon>
        <taxon>Neoptera</taxon>
        <taxon>Paraneoptera</taxon>
        <taxon>Hemiptera</taxon>
        <taxon>Heteroptera</taxon>
        <taxon>Panheteroptera</taxon>
        <taxon>Nepomorpha</taxon>
        <taxon>Belostomatidae</taxon>
        <taxon>Lethocerinae</taxon>
        <taxon>Lethocerus</taxon>
    </lineage>
</organism>
<dbReference type="InterPro" id="IPR002018">
    <property type="entry name" value="CarbesteraseB"/>
</dbReference>
<sequence>MCGSLATLVLLSALASSLGYTRKGGMSDPVVQTRLGKLRGSLLETWTGKPVLGFRGVRYAKPPLANLRFMPPVPLEPWNGIADATKDGSICPQPGGDYFGPSSEDCLILNVYTKQLDGNKPVIVFIHPGGFFSATSRSDWSGPDYLLDQDIVLVTVHYRLGPLGFLSTGDGQVVGNAGMKDQVLALRWVRDNIANFGGDPNSVTIAGYSAGSTSVMLHMLSPMSKGLFHRGIAMSAGATSNWVVNENPLELAKRLAGIVGCPVSVSSKELVDCLRKVPADVISDEAYKKLPDLQRQTYYALVVEPDRGDGAERFLTDHPKNIIMSKNFAHVPLVVGIIENEFDFLLRRTLQNETWLNILNTDFETIAPIYFVYESGTEKSKQFSRKLRHFYLGDKPVTKEDFRKVGMISSDAFVIVGQEESAKLFAKYSRAPVYFYMTTYVGRFSNEVDEKTKKPLGAAHHDELIYLFYNAKQFPDRFSTTDPEAKTVRRLTTLFSNFAEKGDPTPSGVSVKWAPMRLDNLQYMEIGEELTMKKGLPYPERMALWEMIYPKIE</sequence>
<accession>A0A2K8JL68</accession>
<dbReference type="EMBL" id="MF683308">
    <property type="protein sequence ID" value="ATU82449.1"/>
    <property type="molecule type" value="mRNA"/>
</dbReference>
<evidence type="ECO:0000256" key="1">
    <source>
        <dbReference type="ARBA" id="ARBA00005964"/>
    </source>
</evidence>
<keyword evidence="4" id="KW-0325">Glycoprotein</keyword>
<reference evidence="7" key="1">
    <citation type="journal article" date="2018" name="Cell. Mol. Life Sci.">
        <title>Giant fish-killing water bug reveals ancient and dynamic venom evolution in Heteroptera.</title>
        <authorList>
            <person name="Walker A.A."/>
            <person name="Hernandez-Vargas M.J."/>
            <person name="Corzo G."/>
            <person name="Fry B.G."/>
            <person name="King G.F."/>
        </authorList>
    </citation>
    <scope>NUCLEOTIDE SEQUENCE</scope>
</reference>
<feature type="domain" description="Carboxylesterase type B" evidence="6">
    <location>
        <begin position="28"/>
        <end position="536"/>
    </location>
</feature>
<keyword evidence="2" id="KW-0719">Serine esterase</keyword>
<evidence type="ECO:0000256" key="5">
    <source>
        <dbReference type="RuleBase" id="RU361235"/>
    </source>
</evidence>
<evidence type="ECO:0000313" key="7">
    <source>
        <dbReference type="EMBL" id="ATU82449.1"/>
    </source>
</evidence>
<dbReference type="Gene3D" id="3.40.50.1820">
    <property type="entry name" value="alpha/beta hydrolase"/>
    <property type="match status" value="1"/>
</dbReference>
<protein>
    <recommendedName>
        <fullName evidence="5">Carboxylic ester hydrolase</fullName>
        <ecNumber evidence="5">3.1.1.-</ecNumber>
    </recommendedName>
</protein>
<dbReference type="InterPro" id="IPR029058">
    <property type="entry name" value="AB_hydrolase_fold"/>
</dbReference>
<dbReference type="AlphaFoldDB" id="A0A2K8JL68"/>
<comment type="similarity">
    <text evidence="1 5">Belongs to the type-B carboxylesterase/lipase family.</text>
</comment>
<dbReference type="EC" id="3.1.1.-" evidence="5"/>
<keyword evidence="5" id="KW-0732">Signal</keyword>
<evidence type="ECO:0000256" key="2">
    <source>
        <dbReference type="ARBA" id="ARBA00022487"/>
    </source>
</evidence>
<dbReference type="PANTHER" id="PTHR43142:SF1">
    <property type="entry name" value="CARBOXYLIC ESTER HYDROLASE"/>
    <property type="match status" value="1"/>
</dbReference>
<feature type="signal peptide" evidence="5">
    <location>
        <begin position="1"/>
        <end position="19"/>
    </location>
</feature>